<comment type="caution">
    <text evidence="2">The sequence shown here is derived from an EMBL/GenBank/DDBJ whole genome shotgun (WGS) entry which is preliminary data.</text>
</comment>
<feature type="domain" description="Methyltransferase type 11" evidence="1">
    <location>
        <begin position="40"/>
        <end position="90"/>
    </location>
</feature>
<dbReference type="RefSeq" id="WP_202952993.1">
    <property type="nucleotide sequence ID" value="NZ_JAPCID010000011.1"/>
</dbReference>
<dbReference type="InterPro" id="IPR013216">
    <property type="entry name" value="Methyltransf_11"/>
</dbReference>
<evidence type="ECO:0000313" key="3">
    <source>
        <dbReference type="Proteomes" id="UP001147700"/>
    </source>
</evidence>
<protein>
    <submittedName>
        <fullName evidence="2">Methyltransferase domain-containing protein</fullName>
    </submittedName>
</protein>
<sequence>MDDGAIAALRDLYSDLEIDGRVLDLCGGGYQYFEVPPDALVEFDGEDRTELPYADAEFDDVVCLLRGLAHPNETLVEVARVLKPGGHFVCSFVGGADDAGRVRKLRKYFDGAPAFGGAESDLRTSLTGSGDRLWAVWAVRRR</sequence>
<keyword evidence="2" id="KW-0808">Transferase</keyword>
<evidence type="ECO:0000259" key="1">
    <source>
        <dbReference type="Pfam" id="PF08241"/>
    </source>
</evidence>
<dbReference type="Proteomes" id="UP001147700">
    <property type="component" value="Unassembled WGS sequence"/>
</dbReference>
<dbReference type="GO" id="GO:0008168">
    <property type="term" value="F:methyltransferase activity"/>
    <property type="evidence" value="ECO:0007669"/>
    <property type="project" value="UniProtKB-KW"/>
</dbReference>
<keyword evidence="2" id="KW-0489">Methyltransferase</keyword>
<dbReference type="Gene3D" id="3.40.50.150">
    <property type="entry name" value="Vaccinia Virus protein VP39"/>
    <property type="match status" value="1"/>
</dbReference>
<keyword evidence="3" id="KW-1185">Reference proteome</keyword>
<name>A0ABT4RGS3_9ACTN</name>
<reference evidence="2" key="1">
    <citation type="submission" date="2022-10" db="EMBL/GenBank/DDBJ databases">
        <title>The WGS of Solirubrobacter sp. CPCC 204708.</title>
        <authorList>
            <person name="Jiang Z."/>
        </authorList>
    </citation>
    <scope>NUCLEOTIDE SEQUENCE</scope>
    <source>
        <strain evidence="2">CPCC 204708</strain>
    </source>
</reference>
<dbReference type="Pfam" id="PF08241">
    <property type="entry name" value="Methyltransf_11"/>
    <property type="match status" value="1"/>
</dbReference>
<dbReference type="GO" id="GO:0032259">
    <property type="term" value="P:methylation"/>
    <property type="evidence" value="ECO:0007669"/>
    <property type="project" value="UniProtKB-KW"/>
</dbReference>
<dbReference type="InterPro" id="IPR029063">
    <property type="entry name" value="SAM-dependent_MTases_sf"/>
</dbReference>
<dbReference type="SUPFAM" id="SSF53335">
    <property type="entry name" value="S-adenosyl-L-methionine-dependent methyltransferases"/>
    <property type="match status" value="1"/>
</dbReference>
<accession>A0ABT4RGS3</accession>
<evidence type="ECO:0000313" key="2">
    <source>
        <dbReference type="EMBL" id="MDA0137738.1"/>
    </source>
</evidence>
<organism evidence="2 3">
    <name type="scientific">Solirubrobacter deserti</name>
    <dbReference type="NCBI Taxonomy" id="2282478"/>
    <lineage>
        <taxon>Bacteria</taxon>
        <taxon>Bacillati</taxon>
        <taxon>Actinomycetota</taxon>
        <taxon>Thermoleophilia</taxon>
        <taxon>Solirubrobacterales</taxon>
        <taxon>Solirubrobacteraceae</taxon>
        <taxon>Solirubrobacter</taxon>
    </lineage>
</organism>
<proteinExistence type="predicted"/>
<dbReference type="EMBL" id="JAPCID010000011">
    <property type="protein sequence ID" value="MDA0137738.1"/>
    <property type="molecule type" value="Genomic_DNA"/>
</dbReference>
<gene>
    <name evidence="2" type="ORF">OJ962_09530</name>
</gene>